<organism evidence="3 4">
    <name type="scientific">Carassius auratus</name>
    <name type="common">Goldfish</name>
    <dbReference type="NCBI Taxonomy" id="7957"/>
    <lineage>
        <taxon>Eukaryota</taxon>
        <taxon>Metazoa</taxon>
        <taxon>Chordata</taxon>
        <taxon>Craniata</taxon>
        <taxon>Vertebrata</taxon>
        <taxon>Euteleostomi</taxon>
        <taxon>Actinopterygii</taxon>
        <taxon>Neopterygii</taxon>
        <taxon>Teleostei</taxon>
        <taxon>Ostariophysi</taxon>
        <taxon>Cypriniformes</taxon>
        <taxon>Cyprinidae</taxon>
        <taxon>Cyprininae</taxon>
        <taxon>Carassius</taxon>
    </lineage>
</organism>
<name>A0A6P6KCZ8_CARAU</name>
<feature type="region of interest" description="Disordered" evidence="1">
    <location>
        <begin position="1"/>
        <end position="39"/>
    </location>
</feature>
<sequence length="881" mass="100555">MEEELHCDLEEIMADLEEMQSEEAVKTPPKKQKRKKIDLKLRWKKRDQEGFLVYEKRKPKKDRSGKPVASTIVSSSNPQEAELETASTSEASTSKQHFGDVDAQQIIDLQLQQLQNAMECDEPRSAASHDWALRQTLSEERWEEARPKLLDSLLASDCVHYGPCDHCSLKQAVIRCKDCFPKPRYCGQCDVSTHQHLVFHNRETLIDGFYKPLPPSTAVQDLSGQNVIYEQVCLLPITRPDKICDCDPQNLAVVAGRSVVLICINGRYDVFLPVMNCRACLASWTPEVVDLLFSGYWPGTVEFQTIYKVDLFTSFEDLKITAPGLSRQAFVKMLQQRSQQFGRSGNICGNVFQKAFLEWTYCRHKREKLCGIDHFSCPACTPDTVAVSADGNRKLYRFSKTKGTEEQPFFDGVFLANDKDVATFVDCVREKTIPVHGKGICGTSTWAAARETSKKTNTKCDEEGLEVAVCRHSILLRGLNMFRGEIFAYPLFLQKELATKTNCKFFCTDIMCRYWPYLQKVAQAFPEMQNLTQMKPFLSVMHAKGHSTKCEVQWGGKNQTGAGTTIGEEVEQVNSFLSRVALTTKYMSKAARVDMITLHARGWNERKKRNLHKYLSTRYLKTIQKTKEVKKDIAAIKKCTQRSDEELQQWVTDVRQWAVDTPDDFRTDDPVALQHLIEGLFLGIQQKKRDLYRVTDRNKQRHKIRRRIREDKKKLFNAISQYNDLPTTTESVDSVEDLLAAESPIWPWDSEPDTSLGMKKKVFDKVMQLERLIEEEAILLEEMKQHWTHLTRTCRALKDQANVLADDLATQSYPSGLSDQAYHGLHSAVLQKCEEIKTDMVAVKETYSQIVVNGNGGSVVEEDDEDPYENVSTDASTDDEL</sequence>
<evidence type="ECO:0000313" key="5">
    <source>
        <dbReference type="RefSeq" id="XP_026070126.1"/>
    </source>
</evidence>
<dbReference type="Pfam" id="PF18758">
    <property type="entry name" value="KDZ"/>
    <property type="match status" value="1"/>
</dbReference>
<proteinExistence type="predicted"/>
<dbReference type="RefSeq" id="XP_026070126.1">
    <property type="nucleotide sequence ID" value="XM_026214341.1"/>
</dbReference>
<evidence type="ECO:0000313" key="3">
    <source>
        <dbReference type="Proteomes" id="UP000515129"/>
    </source>
</evidence>
<feature type="domain" description="CxC3 like cysteine cluster" evidence="2">
    <location>
        <begin position="235"/>
        <end position="340"/>
    </location>
</feature>
<dbReference type="OrthoDB" id="8942143at2759"/>
<keyword evidence="3" id="KW-1185">Reference proteome</keyword>
<dbReference type="PANTHER" id="PTHR33104">
    <property type="entry name" value="SI:DKEY-29D5.2"/>
    <property type="match status" value="1"/>
</dbReference>
<gene>
    <name evidence="4 5" type="primary">LOC113050899</name>
</gene>
<evidence type="ECO:0000259" key="2">
    <source>
        <dbReference type="Pfam" id="PF18804"/>
    </source>
</evidence>
<dbReference type="PANTHER" id="PTHR33104:SF2">
    <property type="entry name" value="CXC3 LIKE CYSTEINE CLUSTER DOMAIN-CONTAINING PROTEIN"/>
    <property type="match status" value="1"/>
</dbReference>
<dbReference type="CDD" id="cd19757">
    <property type="entry name" value="Bbox1"/>
    <property type="match status" value="1"/>
</dbReference>
<feature type="compositionally biased region" description="Low complexity" evidence="1">
    <location>
        <begin position="84"/>
        <end position="94"/>
    </location>
</feature>
<dbReference type="RefSeq" id="XP_026070124.1">
    <property type="nucleotide sequence ID" value="XM_026214339.1"/>
</dbReference>
<feature type="region of interest" description="Disordered" evidence="1">
    <location>
        <begin position="54"/>
        <end position="96"/>
    </location>
</feature>
<dbReference type="InterPro" id="IPR040521">
    <property type="entry name" value="KDZ"/>
</dbReference>
<protein>
    <submittedName>
        <fullName evidence="4 5">Uncharacterized protein LOC113050899 isoform X1</fullName>
    </submittedName>
</protein>
<dbReference type="Pfam" id="PF18804">
    <property type="entry name" value="CxC3"/>
    <property type="match status" value="1"/>
</dbReference>
<evidence type="ECO:0000313" key="4">
    <source>
        <dbReference type="RefSeq" id="XP_026070124.1"/>
    </source>
</evidence>
<dbReference type="InterPro" id="IPR040564">
    <property type="entry name" value="CxC3-like"/>
</dbReference>
<dbReference type="GeneID" id="113050899"/>
<dbReference type="AlphaFoldDB" id="A0A6P6KCZ8"/>
<accession>A0A6P6KCZ8</accession>
<feature type="region of interest" description="Disordered" evidence="1">
    <location>
        <begin position="855"/>
        <end position="881"/>
    </location>
</feature>
<feature type="compositionally biased region" description="Acidic residues" evidence="1">
    <location>
        <begin position="10"/>
        <end position="21"/>
    </location>
</feature>
<dbReference type="KEGG" id="caua:113050899"/>
<feature type="compositionally biased region" description="Basic residues" evidence="1">
    <location>
        <begin position="28"/>
        <end position="37"/>
    </location>
</feature>
<evidence type="ECO:0000256" key="1">
    <source>
        <dbReference type="SAM" id="MobiDB-lite"/>
    </source>
</evidence>
<reference evidence="4 5" key="1">
    <citation type="submission" date="2025-04" db="UniProtKB">
        <authorList>
            <consortium name="RefSeq"/>
        </authorList>
    </citation>
    <scope>IDENTIFICATION</scope>
    <source>
        <strain evidence="4 5">Wakin</strain>
        <tissue evidence="4 5">Muscle</tissue>
    </source>
</reference>
<dbReference type="Proteomes" id="UP000515129">
    <property type="component" value="Chromosome 31"/>
</dbReference>